<dbReference type="Proteomes" id="UP001228905">
    <property type="component" value="Unassembled WGS sequence"/>
</dbReference>
<dbReference type="InterPro" id="IPR051162">
    <property type="entry name" value="T4SS_component"/>
</dbReference>
<comment type="caution">
    <text evidence="2">The sequence shown here is derived from an EMBL/GenBank/DDBJ whole genome shotgun (WGS) entry which is preliminary data.</text>
</comment>
<dbReference type="PANTHER" id="PTHR30121">
    <property type="entry name" value="UNCHARACTERIZED PROTEIN YJGR-RELATED"/>
    <property type="match status" value="1"/>
</dbReference>
<dbReference type="PANTHER" id="PTHR30121:SF11">
    <property type="entry name" value="AAA+ ATPASE DOMAIN-CONTAINING PROTEIN"/>
    <property type="match status" value="1"/>
</dbReference>
<dbReference type="InterPro" id="IPR027417">
    <property type="entry name" value="P-loop_NTPase"/>
</dbReference>
<dbReference type="Pfam" id="PF10412">
    <property type="entry name" value="TrwB_AAD_bind"/>
    <property type="match status" value="1"/>
</dbReference>
<keyword evidence="3" id="KW-1185">Reference proteome</keyword>
<dbReference type="Gene3D" id="3.40.50.300">
    <property type="entry name" value="P-loop containing nucleotide triphosphate hydrolases"/>
    <property type="match status" value="2"/>
</dbReference>
<organism evidence="2 3">
    <name type="scientific">Caulobacter ginsengisoli</name>
    <dbReference type="NCBI Taxonomy" id="400775"/>
    <lineage>
        <taxon>Bacteria</taxon>
        <taxon>Pseudomonadati</taxon>
        <taxon>Pseudomonadota</taxon>
        <taxon>Alphaproteobacteria</taxon>
        <taxon>Caulobacterales</taxon>
        <taxon>Caulobacteraceae</taxon>
        <taxon>Caulobacter</taxon>
    </lineage>
</organism>
<proteinExistence type="predicted"/>
<evidence type="ECO:0000313" key="3">
    <source>
        <dbReference type="Proteomes" id="UP001228905"/>
    </source>
</evidence>
<name>A0ABU0IW28_9CAUL</name>
<evidence type="ECO:0000313" key="2">
    <source>
        <dbReference type="EMBL" id="MDQ0466221.1"/>
    </source>
</evidence>
<keyword evidence="2" id="KW-0547">Nucleotide-binding</keyword>
<dbReference type="InterPro" id="IPR019476">
    <property type="entry name" value="T4SS_TraD_DNA-bd"/>
</dbReference>
<sequence length="387" mass="43746">MHGDVSYIGETTFRRRFRRFGIKQADRLPHVHILGKTGVGKSTLLETLARQDLEAGRGFALIDPHGDMVERIAATVPPAFAHRIRYLNAPDPTQPFGYNPLRRVRDDKIPLAASGLLETLKKLWPEAWGVRMEHVLRNSLYTLIGREGSTLPDLLRLYADKKYRRQVTAGVRNETVRRFWTDEFEHYPDRYKLEVVAPIQNKLGALLSDPTLYRILVAPKEELRFRSLMDEGAVLLVNLSKGQLGEDSATTLGGLLVSTIGLAALSRAEVPAQERRPFFLYVDEFQSFTTLSFVNMLSELRKYGLGLTLAHQHFHQLDPDVRHAVLGNAATLVSFRVGPEDAMILAREFQPTFGVEDLINLPNQHIYLKLMIDGTPSRPFSARTVLL</sequence>
<dbReference type="GO" id="GO:0005524">
    <property type="term" value="F:ATP binding"/>
    <property type="evidence" value="ECO:0007669"/>
    <property type="project" value="UniProtKB-KW"/>
</dbReference>
<evidence type="ECO:0000259" key="1">
    <source>
        <dbReference type="Pfam" id="PF10412"/>
    </source>
</evidence>
<accession>A0ABU0IW28</accession>
<dbReference type="RefSeq" id="WP_307352161.1">
    <property type="nucleotide sequence ID" value="NZ_JAUSVS010000010.1"/>
</dbReference>
<protein>
    <submittedName>
        <fullName evidence="2">Energy-coupling factor transporter ATP-binding protein EcfA2</fullName>
    </submittedName>
</protein>
<keyword evidence="2" id="KW-0067">ATP-binding</keyword>
<feature type="domain" description="Type IV secretion system coupling protein TraD DNA-binding" evidence="1">
    <location>
        <begin position="30"/>
        <end position="358"/>
    </location>
</feature>
<dbReference type="CDD" id="cd01127">
    <property type="entry name" value="TrwB_TraG_TraD_VirD4"/>
    <property type="match status" value="1"/>
</dbReference>
<dbReference type="EMBL" id="JAUSVS010000010">
    <property type="protein sequence ID" value="MDQ0466221.1"/>
    <property type="molecule type" value="Genomic_DNA"/>
</dbReference>
<reference evidence="2 3" key="1">
    <citation type="submission" date="2023-07" db="EMBL/GenBank/DDBJ databases">
        <title>Genomic Encyclopedia of Type Strains, Phase IV (KMG-IV): sequencing the most valuable type-strain genomes for metagenomic binning, comparative biology and taxonomic classification.</title>
        <authorList>
            <person name="Goeker M."/>
        </authorList>
    </citation>
    <scope>NUCLEOTIDE SEQUENCE [LARGE SCALE GENOMIC DNA]</scope>
    <source>
        <strain evidence="2 3">DSM 18695</strain>
    </source>
</reference>
<dbReference type="SUPFAM" id="SSF52540">
    <property type="entry name" value="P-loop containing nucleoside triphosphate hydrolases"/>
    <property type="match status" value="1"/>
</dbReference>
<gene>
    <name evidence="2" type="ORF">QO010_004014</name>
</gene>